<evidence type="ECO:0000313" key="2">
    <source>
        <dbReference type="EMBL" id="GBL10086.1"/>
    </source>
</evidence>
<sequence length="123" mass="13686">MNKFQAVFEILYILSLADGDVDKSEVEVILQVMNQNLDCIYFDPSDVIESINNLTGEGLMEELGTAVHGFKDTSTATERTTLMNCAVTLVLADGYITDVEKQLLHLIANTLNINLNRLLDKYA</sequence>
<dbReference type="Proteomes" id="UP000248272">
    <property type="component" value="Unassembled WGS sequence"/>
</dbReference>
<comment type="caution">
    <text evidence="2">The sequence shown here is derived from an EMBL/GenBank/DDBJ whole genome shotgun (WGS) entry which is preliminary data.</text>
</comment>
<dbReference type="SUPFAM" id="SSF158682">
    <property type="entry name" value="TerB-like"/>
    <property type="match status" value="1"/>
</dbReference>
<dbReference type="InterPro" id="IPR007791">
    <property type="entry name" value="DjlA_N"/>
</dbReference>
<gene>
    <name evidence="2" type="ORF">MSj_01569</name>
</gene>
<name>A0A2Z6UPD8_MICAE</name>
<proteinExistence type="predicted"/>
<dbReference type="CDD" id="cd07177">
    <property type="entry name" value="terB_like"/>
    <property type="match status" value="1"/>
</dbReference>
<feature type="domain" description="Co-chaperone DjlA N-terminal" evidence="1">
    <location>
        <begin position="6"/>
        <end position="114"/>
    </location>
</feature>
<dbReference type="Pfam" id="PF05099">
    <property type="entry name" value="TerB"/>
    <property type="match status" value="1"/>
</dbReference>
<dbReference type="InterPro" id="IPR029024">
    <property type="entry name" value="TerB-like"/>
</dbReference>
<dbReference type="Gene3D" id="1.10.3680.10">
    <property type="entry name" value="TerB-like"/>
    <property type="match status" value="1"/>
</dbReference>
<evidence type="ECO:0000313" key="3">
    <source>
        <dbReference type="Proteomes" id="UP000248272"/>
    </source>
</evidence>
<protein>
    <recommendedName>
        <fullName evidence="1">Co-chaperone DjlA N-terminal domain-containing protein</fullName>
    </recommendedName>
</protein>
<reference evidence="2 3" key="1">
    <citation type="journal article" date="2018" name="Front. Microbiol.">
        <title>Adaptation of the Freshwater Bloom-Forming Cyanobacterium Microcystis aeruginosa to Brackish Water Is Driven by Recent Horizontal Transfer of Sucrose Genes.</title>
        <authorList>
            <person name="Tanabe Y."/>
            <person name="Hodoki Y."/>
            <person name="Sano T."/>
            <person name="Tada K."/>
            <person name="Watanabe M.M."/>
        </authorList>
    </citation>
    <scope>NUCLEOTIDE SEQUENCE [LARGE SCALE GENOMIC DNA]</scope>
    <source>
        <strain evidence="2 3">Sj</strain>
    </source>
</reference>
<evidence type="ECO:0000259" key="1">
    <source>
        <dbReference type="Pfam" id="PF05099"/>
    </source>
</evidence>
<accession>A0A2Z6UPD8</accession>
<dbReference type="EMBL" id="BDSG01000030">
    <property type="protein sequence ID" value="GBL10086.1"/>
    <property type="molecule type" value="Genomic_DNA"/>
</dbReference>
<dbReference type="AlphaFoldDB" id="A0A2Z6UPD8"/>
<organism evidence="2 3">
    <name type="scientific">Microcystis aeruginosa Sj</name>
    <dbReference type="NCBI Taxonomy" id="1979544"/>
    <lineage>
        <taxon>Bacteria</taxon>
        <taxon>Bacillati</taxon>
        <taxon>Cyanobacteriota</taxon>
        <taxon>Cyanophyceae</taxon>
        <taxon>Oscillatoriophycideae</taxon>
        <taxon>Chroococcales</taxon>
        <taxon>Microcystaceae</taxon>
        <taxon>Microcystis</taxon>
    </lineage>
</organism>
<dbReference type="RefSeq" id="WP_110578717.1">
    <property type="nucleotide sequence ID" value="NZ_BDSG01000030.1"/>
</dbReference>